<gene>
    <name evidence="5" type="ORF">GCM10025885_10550</name>
</gene>
<evidence type="ECO:0000256" key="2">
    <source>
        <dbReference type="ARBA" id="ARBA00022857"/>
    </source>
</evidence>
<dbReference type="RefSeq" id="WP_265415549.1">
    <property type="nucleotide sequence ID" value="NZ_CP027783.1"/>
</dbReference>
<dbReference type="EMBL" id="BSUW01000001">
    <property type="protein sequence ID" value="GMA72006.1"/>
    <property type="molecule type" value="Genomic_DNA"/>
</dbReference>
<dbReference type="Pfam" id="PF01872">
    <property type="entry name" value="RibD_C"/>
    <property type="match status" value="1"/>
</dbReference>
<keyword evidence="3" id="KW-0560">Oxidoreductase</keyword>
<keyword evidence="2" id="KW-0521">NADP</keyword>
<dbReference type="PANTHER" id="PTHR38011">
    <property type="entry name" value="DIHYDROFOLATE REDUCTASE FAMILY PROTEIN (AFU_ORTHOLOGUE AFUA_8G06820)"/>
    <property type="match status" value="1"/>
</dbReference>
<reference evidence="5 6" key="1">
    <citation type="journal article" date="2014" name="Int. J. Syst. Evol. Microbiol.">
        <title>Complete genome sequence of Corynebacterium casei LMG S-19264T (=DSM 44701T), isolated from a smear-ripened cheese.</title>
        <authorList>
            <consortium name="US DOE Joint Genome Institute (JGI-PGF)"/>
            <person name="Walter F."/>
            <person name="Albersmeier A."/>
            <person name="Kalinowski J."/>
            <person name="Ruckert C."/>
        </authorList>
    </citation>
    <scope>NUCLEOTIDE SEQUENCE [LARGE SCALE GENOMIC DNA]</scope>
    <source>
        <strain evidence="5 6">NBRC 114545</strain>
    </source>
</reference>
<sequence>MDLPEFRSASRQYQELALDPDKQVFNIQGYLNGRITTDDNTTHYRKPELNEEAAPVPEGDFIAKDDASMYYISIDPSGKLGWQQNFVSYGNRDSHVIEVLTEQASNAYKDFLRQLNISYIIAGEETLDQALVLHKLGTLFGMERVMIGGGGTLNWAYLQNGLVDEVSIVKAPIADGDPDMQTLFMARDPLSTIQPLSFSLLDVRPLEDSTVWLRYKVNNS</sequence>
<dbReference type="InterPro" id="IPR050765">
    <property type="entry name" value="Riboflavin_Biosynth_HTPR"/>
</dbReference>
<protein>
    <submittedName>
        <fullName evidence="5">5-amino-6-(5-phosphoribosylamino)uracil reductase</fullName>
    </submittedName>
</protein>
<dbReference type="Proteomes" id="UP001157039">
    <property type="component" value="Unassembled WGS sequence"/>
</dbReference>
<proteinExistence type="predicted"/>
<feature type="domain" description="Bacterial bifunctional deaminase-reductase C-terminal" evidence="4">
    <location>
        <begin position="100"/>
        <end position="191"/>
    </location>
</feature>
<evidence type="ECO:0000313" key="6">
    <source>
        <dbReference type="Proteomes" id="UP001157039"/>
    </source>
</evidence>
<evidence type="ECO:0000256" key="1">
    <source>
        <dbReference type="ARBA" id="ARBA00005104"/>
    </source>
</evidence>
<dbReference type="SUPFAM" id="SSF53597">
    <property type="entry name" value="Dihydrofolate reductase-like"/>
    <property type="match status" value="1"/>
</dbReference>
<dbReference type="PANTHER" id="PTHR38011:SF7">
    <property type="entry name" value="2,5-DIAMINO-6-RIBOSYLAMINO-4(3H)-PYRIMIDINONE 5'-PHOSPHATE REDUCTASE"/>
    <property type="match status" value="1"/>
</dbReference>
<dbReference type="Gene3D" id="3.40.430.10">
    <property type="entry name" value="Dihydrofolate Reductase, subunit A"/>
    <property type="match status" value="1"/>
</dbReference>
<dbReference type="GO" id="GO:0009231">
    <property type="term" value="P:riboflavin biosynthetic process"/>
    <property type="evidence" value="ECO:0007669"/>
    <property type="project" value="InterPro"/>
</dbReference>
<accession>A0AA37XKN6</accession>
<evidence type="ECO:0000259" key="4">
    <source>
        <dbReference type="Pfam" id="PF01872"/>
    </source>
</evidence>
<organism evidence="5 6">
    <name type="scientific">Tetragenococcus osmophilus</name>
    <dbReference type="NCBI Taxonomy" id="526944"/>
    <lineage>
        <taxon>Bacteria</taxon>
        <taxon>Bacillati</taxon>
        <taxon>Bacillota</taxon>
        <taxon>Bacilli</taxon>
        <taxon>Lactobacillales</taxon>
        <taxon>Enterococcaceae</taxon>
        <taxon>Tetragenococcus</taxon>
    </lineage>
</organism>
<evidence type="ECO:0000256" key="3">
    <source>
        <dbReference type="ARBA" id="ARBA00023002"/>
    </source>
</evidence>
<comment type="pathway">
    <text evidence="1">Cofactor biosynthesis; riboflavin biosynthesis.</text>
</comment>
<dbReference type="GO" id="GO:0008703">
    <property type="term" value="F:5-amino-6-(5-phosphoribosylamino)uracil reductase activity"/>
    <property type="evidence" value="ECO:0007669"/>
    <property type="project" value="InterPro"/>
</dbReference>
<dbReference type="InterPro" id="IPR024072">
    <property type="entry name" value="DHFR-like_dom_sf"/>
</dbReference>
<name>A0AA37XKN6_9ENTE</name>
<comment type="caution">
    <text evidence="5">The sequence shown here is derived from an EMBL/GenBank/DDBJ whole genome shotgun (WGS) entry which is preliminary data.</text>
</comment>
<evidence type="ECO:0000313" key="5">
    <source>
        <dbReference type="EMBL" id="GMA72006.1"/>
    </source>
</evidence>
<dbReference type="AlphaFoldDB" id="A0AA37XKN6"/>
<dbReference type="InterPro" id="IPR002734">
    <property type="entry name" value="RibDG_C"/>
</dbReference>